<feature type="compositionally biased region" description="Gly residues" evidence="8">
    <location>
        <begin position="108"/>
        <end position="123"/>
    </location>
</feature>
<comment type="subcellular location">
    <subcellularLocation>
        <location evidence="1">Cytoplasm</location>
        <location evidence="1">Cytoskeleton</location>
    </subcellularLocation>
</comment>
<dbReference type="Gene3D" id="1.10.418.10">
    <property type="entry name" value="Calponin-like domain"/>
    <property type="match status" value="1"/>
</dbReference>
<feature type="region of interest" description="Disordered" evidence="8">
    <location>
        <begin position="85"/>
        <end position="148"/>
    </location>
</feature>
<dbReference type="Pfam" id="PF19047">
    <property type="entry name" value="HOOK_N"/>
    <property type="match status" value="1"/>
</dbReference>
<feature type="compositionally biased region" description="Basic and acidic residues" evidence="8">
    <location>
        <begin position="188"/>
        <end position="199"/>
    </location>
</feature>
<feature type="compositionally biased region" description="Polar residues" evidence="8">
    <location>
        <begin position="201"/>
        <end position="213"/>
    </location>
</feature>
<evidence type="ECO:0000256" key="6">
    <source>
        <dbReference type="ARBA" id="ARBA00023212"/>
    </source>
</evidence>
<dbReference type="InParanoid" id="D7G7L9"/>
<feature type="region of interest" description="Disordered" evidence="8">
    <location>
        <begin position="188"/>
        <end position="246"/>
    </location>
</feature>
<sequence>MSRMETGMVEWVNTFELSSRCSSLSDLADGVALSEVLLGIAPGLFDPSAIKRDVGDNWALKLNNLKKMSVEGQEAMQQVVQDAMAGMSTSGQGAPQDDAYSTDRDGEGVVGEGGGSDGGGGGGREGEEALVDESMSRDHREEEWALRMSETEDAMLELRRERERESALRTEAEKEVAALKERTVELEAHAKARSARDEETSSMSASLQRTMSSLEDKEAGLQQALQDTRVAESKLAQESKARAEKEFELRQMEDELDIAKAKASQLTKMEATVEKYKRRLEDMAELRQQVKELDDLNSKYLDQMLKLESTAKTIPTLTMKIEQYKDQAVGLERQNFEASSAVVVKETEVQRLREELEAALQAKMFFEDELIALRDQNKAHADAAEEDPSKGNQRDLFEGAANRAELREQVARKDREIALLKAQVAEGGGQDGEGGSRLEVLESQLEDALRVKDERSAEALAAKRNAADLEQKNNKLEQLVSEMKGAPQSAAQAEKSSAKIQSMKEEMDRLRVLADDRERLSMTAQSMEDRLKERETQVNNLQTDKEKLESYTKKTLHKFQDKYMVAISHCKAQIAEKNEKIDYLESKISQDKAASKREERLLMSSVYELGMDIIERQLKSSVSDQIRGADSAPGSSWMQRKRAEVKKANPVAL</sequence>
<dbReference type="GO" id="GO:0005813">
    <property type="term" value="C:centrosome"/>
    <property type="evidence" value="ECO:0007669"/>
    <property type="project" value="TreeGrafter"/>
</dbReference>
<dbReference type="GO" id="GO:0031122">
    <property type="term" value="P:cytoplasmic microtubule organization"/>
    <property type="evidence" value="ECO:0007669"/>
    <property type="project" value="InterPro"/>
</dbReference>
<feature type="compositionally biased region" description="Basic and acidic residues" evidence="8">
    <location>
        <begin position="229"/>
        <end position="246"/>
    </location>
</feature>
<evidence type="ECO:0000256" key="8">
    <source>
        <dbReference type="SAM" id="MobiDB-lite"/>
    </source>
</evidence>
<reference evidence="11 12" key="1">
    <citation type="journal article" date="2010" name="Nature">
        <title>The Ectocarpus genome and the independent evolution of multicellularity in brown algae.</title>
        <authorList>
            <person name="Cock J.M."/>
            <person name="Sterck L."/>
            <person name="Rouze P."/>
            <person name="Scornet D."/>
            <person name="Allen A.E."/>
            <person name="Amoutzias G."/>
            <person name="Anthouard V."/>
            <person name="Artiguenave F."/>
            <person name="Aury J.M."/>
            <person name="Badger J.H."/>
            <person name="Beszteri B."/>
            <person name="Billiau K."/>
            <person name="Bonnet E."/>
            <person name="Bothwell J.H."/>
            <person name="Bowler C."/>
            <person name="Boyen C."/>
            <person name="Brownlee C."/>
            <person name="Carrano C.J."/>
            <person name="Charrier B."/>
            <person name="Cho G.Y."/>
            <person name="Coelho S.M."/>
            <person name="Collen J."/>
            <person name="Corre E."/>
            <person name="Da Silva C."/>
            <person name="Delage L."/>
            <person name="Delaroque N."/>
            <person name="Dittami S.M."/>
            <person name="Doulbeau S."/>
            <person name="Elias M."/>
            <person name="Farnham G."/>
            <person name="Gachon C.M."/>
            <person name="Gschloessl B."/>
            <person name="Heesch S."/>
            <person name="Jabbari K."/>
            <person name="Jubin C."/>
            <person name="Kawai H."/>
            <person name="Kimura K."/>
            <person name="Kloareg B."/>
            <person name="Kupper F.C."/>
            <person name="Lang D."/>
            <person name="Le Bail A."/>
            <person name="Leblanc C."/>
            <person name="Lerouge P."/>
            <person name="Lohr M."/>
            <person name="Lopez P.J."/>
            <person name="Martens C."/>
            <person name="Maumus F."/>
            <person name="Michel G."/>
            <person name="Miranda-Saavedra D."/>
            <person name="Morales J."/>
            <person name="Moreau H."/>
            <person name="Motomura T."/>
            <person name="Nagasato C."/>
            <person name="Napoli C.A."/>
            <person name="Nelson D.R."/>
            <person name="Nyvall-Collen P."/>
            <person name="Peters A.F."/>
            <person name="Pommier C."/>
            <person name="Potin P."/>
            <person name="Poulain J."/>
            <person name="Quesneville H."/>
            <person name="Read B."/>
            <person name="Rensing S.A."/>
            <person name="Ritter A."/>
            <person name="Rousvoal S."/>
            <person name="Samanta M."/>
            <person name="Samson G."/>
            <person name="Schroeder D.C."/>
            <person name="Segurens B."/>
            <person name="Strittmatter M."/>
            <person name="Tonon T."/>
            <person name="Tregear J.W."/>
            <person name="Valentin K."/>
            <person name="von Dassow P."/>
            <person name="Yamagishi T."/>
            <person name="Van de Peer Y."/>
            <person name="Wincker P."/>
        </authorList>
    </citation>
    <scope>NUCLEOTIDE SEQUENCE [LARGE SCALE GENOMIC DNA]</scope>
    <source>
        <strain evidence="12">Ec32 / CCAP1310/4</strain>
    </source>
</reference>
<dbReference type="EMBL" id="FN649075">
    <property type="protein sequence ID" value="CBJ27758.1"/>
    <property type="molecule type" value="Genomic_DNA"/>
</dbReference>
<dbReference type="CDD" id="cd22211">
    <property type="entry name" value="HkD_SF"/>
    <property type="match status" value="1"/>
</dbReference>
<dbReference type="GO" id="GO:0051959">
    <property type="term" value="F:dynein light intermediate chain binding"/>
    <property type="evidence" value="ECO:0007669"/>
    <property type="project" value="TreeGrafter"/>
</dbReference>
<dbReference type="Proteomes" id="UP000002630">
    <property type="component" value="Linkage Group LG21"/>
</dbReference>
<evidence type="ECO:0000259" key="9">
    <source>
        <dbReference type="Pfam" id="PF05622"/>
    </source>
</evidence>
<evidence type="ECO:0000256" key="7">
    <source>
        <dbReference type="SAM" id="Coils"/>
    </source>
</evidence>
<dbReference type="SUPFAM" id="SSF116907">
    <property type="entry name" value="Hook domain"/>
    <property type="match status" value="1"/>
</dbReference>
<dbReference type="STRING" id="2880.D7G7L9"/>
<keyword evidence="6" id="KW-0206">Cytoskeleton</keyword>
<comment type="similarity">
    <text evidence="2">Belongs to the hook family.</text>
</comment>
<evidence type="ECO:0000256" key="4">
    <source>
        <dbReference type="ARBA" id="ARBA00022701"/>
    </source>
</evidence>
<dbReference type="PANTHER" id="PTHR18947">
    <property type="entry name" value="HOOK PROTEINS"/>
    <property type="match status" value="1"/>
</dbReference>
<dbReference type="OMA" id="TYKKQVQ"/>
<evidence type="ECO:0000259" key="10">
    <source>
        <dbReference type="Pfam" id="PF19047"/>
    </source>
</evidence>
<name>D7G7L9_ECTSI</name>
<keyword evidence="12" id="KW-1185">Reference proteome</keyword>
<dbReference type="GO" id="GO:0008017">
    <property type="term" value="F:microtubule binding"/>
    <property type="evidence" value="ECO:0007669"/>
    <property type="project" value="InterPro"/>
</dbReference>
<dbReference type="PANTHER" id="PTHR18947:SF39">
    <property type="entry name" value="PROTEIN HOOK"/>
    <property type="match status" value="1"/>
</dbReference>
<dbReference type="eggNOG" id="ENOG502QQM8">
    <property type="taxonomic scope" value="Eukaryota"/>
</dbReference>
<feature type="compositionally biased region" description="Basic and acidic residues" evidence="8">
    <location>
        <begin position="134"/>
        <end position="145"/>
    </location>
</feature>
<keyword evidence="4" id="KW-0493">Microtubule</keyword>
<dbReference type="AlphaFoldDB" id="D7G7L9"/>
<accession>D7G7L9</accession>
<organism evidence="11 12">
    <name type="scientific">Ectocarpus siliculosus</name>
    <name type="common">Brown alga</name>
    <name type="synonym">Conferva siliculosa</name>
    <dbReference type="NCBI Taxonomy" id="2880"/>
    <lineage>
        <taxon>Eukaryota</taxon>
        <taxon>Sar</taxon>
        <taxon>Stramenopiles</taxon>
        <taxon>Ochrophyta</taxon>
        <taxon>PX clade</taxon>
        <taxon>Phaeophyceae</taxon>
        <taxon>Ectocarpales</taxon>
        <taxon>Ectocarpaceae</taxon>
        <taxon>Ectocarpus</taxon>
    </lineage>
</organism>
<dbReference type="InterPro" id="IPR008636">
    <property type="entry name" value="Hook_C"/>
</dbReference>
<proteinExistence type="inferred from homology"/>
<dbReference type="InterPro" id="IPR036872">
    <property type="entry name" value="CH_dom_sf"/>
</dbReference>
<dbReference type="GO" id="GO:0030705">
    <property type="term" value="P:cytoskeleton-dependent intracellular transport"/>
    <property type="evidence" value="ECO:0007669"/>
    <property type="project" value="InterPro"/>
</dbReference>
<dbReference type="Pfam" id="PF05622">
    <property type="entry name" value="HOOK"/>
    <property type="match status" value="1"/>
</dbReference>
<dbReference type="InterPro" id="IPR043936">
    <property type="entry name" value="HOOK_N"/>
</dbReference>
<evidence type="ECO:0000256" key="3">
    <source>
        <dbReference type="ARBA" id="ARBA00022490"/>
    </source>
</evidence>
<feature type="domain" description="HOOK N-terminal" evidence="10">
    <location>
        <begin position="7"/>
        <end position="81"/>
    </location>
</feature>
<gene>
    <name evidence="11" type="ORF">Esi_0084_0054</name>
</gene>
<dbReference type="OrthoDB" id="49395at2759"/>
<feature type="coiled-coil region" evidence="7">
    <location>
        <begin position="403"/>
        <end position="551"/>
    </location>
</feature>
<dbReference type="GO" id="GO:0005874">
    <property type="term" value="C:microtubule"/>
    <property type="evidence" value="ECO:0007669"/>
    <property type="project" value="UniProtKB-KW"/>
</dbReference>
<feature type="domain" description="Hook C-terminal" evidence="9">
    <location>
        <begin position="173"/>
        <end position="644"/>
    </location>
</feature>
<feature type="region of interest" description="Disordered" evidence="8">
    <location>
        <begin position="625"/>
        <end position="653"/>
    </location>
</feature>
<evidence type="ECO:0000256" key="5">
    <source>
        <dbReference type="ARBA" id="ARBA00023054"/>
    </source>
</evidence>
<evidence type="ECO:0008006" key="13">
    <source>
        <dbReference type="Google" id="ProtNLM"/>
    </source>
</evidence>
<dbReference type="GO" id="GO:0005737">
    <property type="term" value="C:cytoplasm"/>
    <property type="evidence" value="ECO:0007669"/>
    <property type="project" value="TreeGrafter"/>
</dbReference>
<evidence type="ECO:0000313" key="12">
    <source>
        <dbReference type="Proteomes" id="UP000002630"/>
    </source>
</evidence>
<keyword evidence="5 7" id="KW-0175">Coiled coil</keyword>
<protein>
    <recommendedName>
        <fullName evidence="13">Calponin-homology (CH) domain-containing protein</fullName>
    </recommendedName>
</protein>
<evidence type="ECO:0000256" key="2">
    <source>
        <dbReference type="ARBA" id="ARBA00006946"/>
    </source>
</evidence>
<dbReference type="EMBL" id="FN649746">
    <property type="protein sequence ID" value="CBJ27758.1"/>
    <property type="molecule type" value="Genomic_DNA"/>
</dbReference>
<evidence type="ECO:0000256" key="1">
    <source>
        <dbReference type="ARBA" id="ARBA00004245"/>
    </source>
</evidence>
<evidence type="ECO:0000313" key="11">
    <source>
        <dbReference type="EMBL" id="CBJ27758.1"/>
    </source>
</evidence>
<keyword evidence="3" id="KW-0963">Cytoplasm</keyword>